<comment type="subunit">
    <text evidence="3">DNA polymerase III contains a core (composed of alpha, epsilon and theta chains) that associates with a tau subunit. This core dimerizes to form the POLIII' complex. PolIII' associates with the gamma complex (composed of gamma, delta, delta', psi and chi chains) and with the beta chain to form the complete DNA polymerase III complex.</text>
</comment>
<dbReference type="PANTHER" id="PTHR11669:SF0">
    <property type="entry name" value="PROTEIN STICHEL-LIKE 2"/>
    <property type="match status" value="1"/>
</dbReference>
<dbReference type="SUPFAM" id="SSF48019">
    <property type="entry name" value="post-AAA+ oligomerization domain-like"/>
    <property type="match status" value="1"/>
</dbReference>
<evidence type="ECO:0000313" key="5">
    <source>
        <dbReference type="EMBL" id="KKW35702.1"/>
    </source>
</evidence>
<dbReference type="NCBIfam" id="TIGR02397">
    <property type="entry name" value="dnaX_nterm"/>
    <property type="match status" value="1"/>
</dbReference>
<dbReference type="PATRIC" id="fig|1618605.3.peg.347"/>
<dbReference type="SMART" id="SM00382">
    <property type="entry name" value="AAA"/>
    <property type="match status" value="1"/>
</dbReference>
<keyword evidence="1 3" id="KW-0239">DNA-directed DNA polymerase</keyword>
<dbReference type="GO" id="GO:0009360">
    <property type="term" value="C:DNA polymerase III complex"/>
    <property type="evidence" value="ECO:0007669"/>
    <property type="project" value="InterPro"/>
</dbReference>
<sequence length="354" mass="38626">MTSKAKEGERAGMALYRAYRPRSFDELEGDQHVVDVLRAAIKQGKIAHAYLFAGGRGTGKTTVARILARALGTAEEDIYEMDAASNRGIEEVRQLREGVQTLPFVSRYKFYIIDEAHALTRDAWGAFLKTLEEPPAHAIFVLCTTELERVPDTIQSRCQIFNFKRPTHETLKKLALAVANKEGAALAPAGAELIAMMGEGSFRDTLGILQKVLTVSTDKKLDEEEVAKIVGAPQIALINGFLRALAGKDIEQAIEAFHSGVSGGVEPKVFALLSIAKVRGILLMRFAPKMEKELAGQFGEDDVKFLKELAGKEGAVINSALLAELLGALIEMPRSPLPQIPLELALYRALGEKE</sequence>
<dbReference type="EC" id="2.7.7.7" evidence="3"/>
<dbReference type="SUPFAM" id="SSF52540">
    <property type="entry name" value="P-loop containing nucleoside triphosphate hydrolases"/>
    <property type="match status" value="1"/>
</dbReference>
<gene>
    <name evidence="3" type="primary">dnaX</name>
    <name evidence="5" type="ORF">UY83_C0004G0026</name>
</gene>
<feature type="domain" description="AAA+ ATPase" evidence="4">
    <location>
        <begin position="46"/>
        <end position="167"/>
    </location>
</feature>
<keyword evidence="3" id="KW-0808">Transferase</keyword>
<dbReference type="GO" id="GO:0006261">
    <property type="term" value="P:DNA-templated DNA replication"/>
    <property type="evidence" value="ECO:0007669"/>
    <property type="project" value="TreeGrafter"/>
</dbReference>
<keyword evidence="3" id="KW-0067">ATP-binding</keyword>
<dbReference type="InterPro" id="IPR027417">
    <property type="entry name" value="P-loop_NTPase"/>
</dbReference>
<comment type="function">
    <text evidence="3">DNA polymerase III is a complex, multichain enzyme responsible for most of the replicative synthesis in bacteria. This DNA polymerase also exhibits 3' to 5' exonuclease activity.</text>
</comment>
<evidence type="ECO:0000259" key="4">
    <source>
        <dbReference type="SMART" id="SM00382"/>
    </source>
</evidence>
<keyword evidence="3" id="KW-0548">Nucleotidyltransferase</keyword>
<evidence type="ECO:0000256" key="1">
    <source>
        <dbReference type="ARBA" id="ARBA00022932"/>
    </source>
</evidence>
<dbReference type="AlphaFoldDB" id="A0A0G2A4C0"/>
<proteinExistence type="inferred from homology"/>
<comment type="caution">
    <text evidence="5">The sequence shown here is derived from an EMBL/GenBank/DDBJ whole genome shotgun (WGS) entry which is preliminary data.</text>
</comment>
<dbReference type="InterPro" id="IPR003593">
    <property type="entry name" value="AAA+_ATPase"/>
</dbReference>
<keyword evidence="3" id="KW-0235">DNA replication</keyword>
<accession>A0A0G2A4C0</accession>
<dbReference type="Pfam" id="PF13177">
    <property type="entry name" value="DNA_pol3_delta2"/>
    <property type="match status" value="2"/>
</dbReference>
<evidence type="ECO:0000256" key="2">
    <source>
        <dbReference type="ARBA" id="ARBA00049244"/>
    </source>
</evidence>
<dbReference type="InterPro" id="IPR008921">
    <property type="entry name" value="DNA_pol3_clamp-load_cplx_C"/>
</dbReference>
<organism evidence="5 6">
    <name type="scientific">Candidatus Adlerbacteria bacterium GW2011_GWA1_54_10</name>
    <dbReference type="NCBI Taxonomy" id="1618605"/>
    <lineage>
        <taxon>Bacteria</taxon>
        <taxon>Candidatus Adleribacteriota</taxon>
    </lineage>
</organism>
<evidence type="ECO:0000313" key="6">
    <source>
        <dbReference type="Proteomes" id="UP000034740"/>
    </source>
</evidence>
<dbReference type="GO" id="GO:0003887">
    <property type="term" value="F:DNA-directed DNA polymerase activity"/>
    <property type="evidence" value="ECO:0007669"/>
    <property type="project" value="UniProtKB-KW"/>
</dbReference>
<comment type="similarity">
    <text evidence="3">Belongs to the DnaX/STICHEL family.</text>
</comment>
<dbReference type="InterPro" id="IPR012763">
    <property type="entry name" value="DNA_pol_III_sug/sutau_N"/>
</dbReference>
<dbReference type="Gene3D" id="3.40.50.300">
    <property type="entry name" value="P-loop containing nucleotide triphosphate hydrolases"/>
    <property type="match status" value="1"/>
</dbReference>
<dbReference type="GO" id="GO:0003677">
    <property type="term" value="F:DNA binding"/>
    <property type="evidence" value="ECO:0007669"/>
    <property type="project" value="InterPro"/>
</dbReference>
<dbReference type="GO" id="GO:0005524">
    <property type="term" value="F:ATP binding"/>
    <property type="evidence" value="ECO:0007669"/>
    <property type="project" value="UniProtKB-KW"/>
</dbReference>
<name>A0A0G2A4C0_9BACT</name>
<dbReference type="InterPro" id="IPR050238">
    <property type="entry name" value="DNA_Rep/Repair_Clamp_Loader"/>
</dbReference>
<evidence type="ECO:0000256" key="3">
    <source>
        <dbReference type="RuleBase" id="RU364063"/>
    </source>
</evidence>
<dbReference type="Proteomes" id="UP000034740">
    <property type="component" value="Unassembled WGS sequence"/>
</dbReference>
<keyword evidence="3" id="KW-0547">Nucleotide-binding</keyword>
<comment type="catalytic activity">
    <reaction evidence="2 3">
        <text>DNA(n) + a 2'-deoxyribonucleoside 5'-triphosphate = DNA(n+1) + diphosphate</text>
        <dbReference type="Rhea" id="RHEA:22508"/>
        <dbReference type="Rhea" id="RHEA-COMP:17339"/>
        <dbReference type="Rhea" id="RHEA-COMP:17340"/>
        <dbReference type="ChEBI" id="CHEBI:33019"/>
        <dbReference type="ChEBI" id="CHEBI:61560"/>
        <dbReference type="ChEBI" id="CHEBI:173112"/>
        <dbReference type="EC" id="2.7.7.7"/>
    </reaction>
</comment>
<dbReference type="EMBL" id="LCRO01000004">
    <property type="protein sequence ID" value="KKW35702.1"/>
    <property type="molecule type" value="Genomic_DNA"/>
</dbReference>
<dbReference type="Gene3D" id="1.10.8.60">
    <property type="match status" value="1"/>
</dbReference>
<reference evidence="5 6" key="1">
    <citation type="journal article" date="2015" name="Nature">
        <title>rRNA introns, odd ribosomes, and small enigmatic genomes across a large radiation of phyla.</title>
        <authorList>
            <person name="Brown C.T."/>
            <person name="Hug L.A."/>
            <person name="Thomas B.C."/>
            <person name="Sharon I."/>
            <person name="Castelle C.J."/>
            <person name="Singh A."/>
            <person name="Wilkins M.J."/>
            <person name="Williams K.H."/>
            <person name="Banfield J.F."/>
        </authorList>
    </citation>
    <scope>NUCLEOTIDE SEQUENCE [LARGE SCALE GENOMIC DNA]</scope>
</reference>
<dbReference type="CDD" id="cd00009">
    <property type="entry name" value="AAA"/>
    <property type="match status" value="1"/>
</dbReference>
<protein>
    <recommendedName>
        <fullName evidence="3">DNA polymerase III subunit gamma/tau</fullName>
        <ecNumber evidence="3">2.7.7.7</ecNumber>
    </recommendedName>
</protein>
<dbReference type="PANTHER" id="PTHR11669">
    <property type="entry name" value="REPLICATION FACTOR C / DNA POLYMERASE III GAMMA-TAU SUBUNIT"/>
    <property type="match status" value="1"/>
</dbReference>